<dbReference type="Gene3D" id="3.40.960.10">
    <property type="entry name" value="VSR Endonuclease"/>
    <property type="match status" value="1"/>
</dbReference>
<dbReference type="CDD" id="cd01038">
    <property type="entry name" value="Endonuclease_DUF559"/>
    <property type="match status" value="1"/>
</dbReference>
<reference evidence="1 2" key="1">
    <citation type="journal article" date="2015" name="Int. J. Syst. Evol. Microbiol.">
        <title>Youhaiella tibetensis gen. nov., sp. nov., isolated from subsurface sediment.</title>
        <authorList>
            <person name="Wang Y.X."/>
            <person name="Huang F.Q."/>
            <person name="Nogi Y."/>
            <person name="Pang S.J."/>
            <person name="Wang P.K."/>
            <person name="Lv J."/>
        </authorList>
    </citation>
    <scope>NUCLEOTIDE SEQUENCE [LARGE SCALE GENOMIC DNA]</scope>
    <source>
        <strain evidence="2">fig4</strain>
    </source>
</reference>
<sequence length="188" mass="20827">MARLPDRGSTPTSPLRGEVDAQRRVRGAKVLRARQLRIRASDAENRLWYHLRNRALGGFKFARQLPIGPYVADFVCRERNLVVELDGGQHDWSTTDARRTEWLNGQGYSVVRFWNNEVLANTDGILEMLLAVLEGNPSPDLRFAPATLSPTGRGTRGARAASAAFVARSKQHLQSVPLPVGERLGEGS</sequence>
<protein>
    <submittedName>
        <fullName evidence="1">Endonuclease domain-containing protein</fullName>
    </submittedName>
</protein>
<dbReference type="EMBL" id="CP041690">
    <property type="protein sequence ID" value="QEE22900.1"/>
    <property type="molecule type" value="Genomic_DNA"/>
</dbReference>
<evidence type="ECO:0000313" key="2">
    <source>
        <dbReference type="Proteomes" id="UP000321062"/>
    </source>
</evidence>
<dbReference type="PANTHER" id="PTHR38590:SF1">
    <property type="entry name" value="BLL0828 PROTEIN"/>
    <property type="match status" value="1"/>
</dbReference>
<dbReference type="OrthoDB" id="9798754at2"/>
<dbReference type="SUPFAM" id="SSF52980">
    <property type="entry name" value="Restriction endonuclease-like"/>
    <property type="match status" value="1"/>
</dbReference>
<keyword evidence="1" id="KW-0378">Hydrolase</keyword>
<dbReference type="Proteomes" id="UP000321062">
    <property type="component" value="Chromosome"/>
</dbReference>
<dbReference type="PANTHER" id="PTHR38590">
    <property type="entry name" value="BLL0828 PROTEIN"/>
    <property type="match status" value="1"/>
</dbReference>
<dbReference type="InterPro" id="IPR011335">
    <property type="entry name" value="Restrct_endonuc-II-like"/>
</dbReference>
<organism evidence="1 2">
    <name type="scientific">Paradevosia tibetensis</name>
    <dbReference type="NCBI Taxonomy" id="1447062"/>
    <lineage>
        <taxon>Bacteria</taxon>
        <taxon>Pseudomonadati</taxon>
        <taxon>Pseudomonadota</taxon>
        <taxon>Alphaproteobacteria</taxon>
        <taxon>Hyphomicrobiales</taxon>
        <taxon>Devosiaceae</taxon>
        <taxon>Paradevosia</taxon>
    </lineage>
</organism>
<dbReference type="GO" id="GO:0004519">
    <property type="term" value="F:endonuclease activity"/>
    <property type="evidence" value="ECO:0007669"/>
    <property type="project" value="UniProtKB-KW"/>
</dbReference>
<keyword evidence="2" id="KW-1185">Reference proteome</keyword>
<keyword evidence="1" id="KW-0540">Nuclease</keyword>
<dbReference type="KEGG" id="yti:FNA67_21410"/>
<keyword evidence="1" id="KW-0255">Endonuclease</keyword>
<gene>
    <name evidence="1" type="ORF">FNA67_21410</name>
</gene>
<dbReference type="InterPro" id="IPR007569">
    <property type="entry name" value="DUF559"/>
</dbReference>
<name>A0A5B9DTV8_9HYPH</name>
<proteinExistence type="predicted"/>
<dbReference type="RefSeq" id="WP_147658275.1">
    <property type="nucleotide sequence ID" value="NZ_BMFM01000001.1"/>
</dbReference>
<accession>A0A5B9DTV8</accession>
<dbReference type="Pfam" id="PF04480">
    <property type="entry name" value="DUF559"/>
    <property type="match status" value="1"/>
</dbReference>
<evidence type="ECO:0000313" key="1">
    <source>
        <dbReference type="EMBL" id="QEE22900.1"/>
    </source>
</evidence>
<dbReference type="InterPro" id="IPR047216">
    <property type="entry name" value="Endonuclease_DUF559_bact"/>
</dbReference>
<dbReference type="AlphaFoldDB" id="A0A5B9DTV8"/>